<keyword evidence="22 32" id="KW-1133">Transmembrane helix</keyword>
<evidence type="ECO:0000256" key="26">
    <source>
        <dbReference type="ARBA" id="ARBA00023139"/>
    </source>
</evidence>
<evidence type="ECO:0000256" key="30">
    <source>
        <dbReference type="ARBA" id="ARBA00023288"/>
    </source>
</evidence>
<comment type="domain">
    <text evidence="32 33">The 17 amino acids long immunosuppressive region is present in many retroviral envelope proteins. Synthetic peptides derived from this relatively conserved sequence inhibit immune function in vitro and in vivo.</text>
</comment>
<dbReference type="GO" id="GO:0055036">
    <property type="term" value="C:virion membrane"/>
    <property type="evidence" value="ECO:0007669"/>
    <property type="project" value="UniProtKB-SubCell"/>
</dbReference>
<dbReference type="FunFam" id="1.10.287.210:FF:000001">
    <property type="entry name" value="Envelope glycoprotein gp160"/>
    <property type="match status" value="1"/>
</dbReference>
<comment type="subcellular location">
    <molecule>Transmembrane protein gp41</molecule>
    <subcellularLocation>
        <location evidence="32">Virion membrane</location>
        <topology evidence="32">Single-pass type I membrane protein</topology>
    </subcellularLocation>
    <subcellularLocation>
        <location evidence="32">Host cell membrane</location>
        <topology evidence="32">Single-pass type I membrane protein</topology>
    </subcellularLocation>
    <subcellularLocation>
        <location evidence="32">Host endosome membrane</location>
        <topology evidence="32">Single-pass type I membrane protein</topology>
    </subcellularLocation>
    <text evidence="32">It is probably concentrated at the site of budding and incorporated into the virions possibly by contacts between the cytoplasmic tail of Env and the N-terminus of Gag.</text>
</comment>
<feature type="topological domain" description="Cytoplasmic" evidence="32">
    <location>
        <begin position="706"/>
        <end position="852"/>
    </location>
</feature>
<keyword evidence="16 32" id="KW-0732">Signal</keyword>
<dbReference type="GO" id="GO:1903911">
    <property type="term" value="P:positive regulation of receptor clustering"/>
    <property type="evidence" value="ECO:0007669"/>
    <property type="project" value="UniProtKB-UniRule"/>
</dbReference>
<feature type="region of interest" description="Immunosuppression" evidence="32">
    <location>
        <begin position="574"/>
        <end position="592"/>
    </location>
</feature>
<evidence type="ECO:0000256" key="24">
    <source>
        <dbReference type="ARBA" id="ARBA00023054"/>
    </source>
</evidence>
<evidence type="ECO:0000256" key="23">
    <source>
        <dbReference type="ARBA" id="ARBA00023046"/>
    </source>
</evidence>
<dbReference type="GO" id="GO:0016020">
    <property type="term" value="C:membrane"/>
    <property type="evidence" value="ECO:0007669"/>
    <property type="project" value="UniProtKB-UniRule"/>
</dbReference>
<evidence type="ECO:0000256" key="14">
    <source>
        <dbReference type="ARBA" id="ARBA00022692"/>
    </source>
</evidence>
<reference evidence="37 38" key="1">
    <citation type="journal article" date="2015" name="J. Clin. Microbiol.">
        <title>A PAN-HIV STRATEGY FOR COMPLETE GENOME SEQUENCING.</title>
        <authorList>
            <person name="Berg M.G."/>
            <person name="Yamaguchi J."/>
            <person name="Alessandri-Gradt E."/>
            <person name="Tell R.W."/>
            <person name="Plantier J.C."/>
            <person name="Brennan C.A."/>
        </authorList>
    </citation>
    <scope>NUCLEOTIDE SEQUENCE [LARGE SCALE GENOMIC DNA]</scope>
    <source>
        <strain evidence="37">LA14AAS287</strain>
    </source>
</reference>
<dbReference type="GO" id="GO:0019031">
    <property type="term" value="C:viral envelope"/>
    <property type="evidence" value="ECO:0007669"/>
    <property type="project" value="UniProtKB-KW"/>
</dbReference>
<dbReference type="Pfam" id="PF00516">
    <property type="entry name" value="GP120"/>
    <property type="match status" value="1"/>
</dbReference>
<evidence type="ECO:0000256" key="16">
    <source>
        <dbReference type="ARBA" id="ARBA00022729"/>
    </source>
</evidence>
<name>A0A0U3VAT7_HV1</name>
<dbReference type="GO" id="GO:0019082">
    <property type="term" value="P:viral protein processing"/>
    <property type="evidence" value="ECO:0007669"/>
    <property type="project" value="UniProtKB-UniRule"/>
</dbReference>
<keyword evidence="30 32" id="KW-0449">Lipoprotein</keyword>
<keyword evidence="13 32" id="KW-0165">Cleavage on pair of basic residues</keyword>
<feature type="coiled-coil region" evidence="32">
    <location>
        <begin position="633"/>
        <end position="667"/>
    </location>
</feature>
<comment type="function">
    <text evidence="32">Surface protein gp120: Attaches the virus to the host lymphoid cell by binding to the primary receptor CD4. This interaction induces a structural rearrangement creating a high affinity binding site for a chemokine coreceptor like CXCR4 and/or CCR5. Acts as a ligand for CD209/DC-SIGN and CLEC4M/DC-SIGNR, which are respectively found on dendritic cells (DCs), and on endothelial cells of liver sinusoids and lymph node sinuses. These interactions allow capture of viral particles at mucosal surfaces by these cells and subsequent transmission to permissive cells. HIV subverts the migration properties of dendritic cells to gain access to CD4+ T-cells in lymph nodes. Virus transmission to permissive T-cells occurs either in trans (without DCs infection, through viral capture and transmission), or in cis (following DCs productive infection, through the usual CD4-gp120 interaction), thereby inducing a robust infection. In trans infection, bound virions remain infectious over days and it is proposed that they are not degraded, but protected in non-lysosomal acidic organelles within the DCs close to the cell membrane thus contributing to the viral infectious potential during DCs' migration from the periphery to the lymphoid tissues. On arrival at lymphoid tissues, intact virions recycle back to DCs' cell surface allowing virus transmission to CD4+ T-cells.</text>
</comment>
<feature type="disulfide bond" evidence="32">
    <location>
        <begin position="225"/>
        <end position="254"/>
    </location>
</feature>
<feature type="short sequence motif" description="YXXL motif; contains endocytosis signal" evidence="32">
    <location>
        <begin position="712"/>
        <end position="715"/>
    </location>
</feature>
<feature type="region of interest" description="Fusion peptide" evidence="32">
    <location>
        <begin position="512"/>
        <end position="532"/>
    </location>
</feature>
<comment type="domain">
    <text evidence="32">The membrane proximal external region (MPER) present in gp41 is a tryptophan-rich region recognized by the antibodies 2F5, Z13, and 4E10. MPER seems to play a role in fusion.</text>
</comment>
<comment type="similarity">
    <text evidence="32">Belongs to the HIV-1 env protein family.</text>
</comment>
<evidence type="ECO:0000256" key="34">
    <source>
        <dbReference type="SAM" id="MobiDB-lite"/>
    </source>
</evidence>
<dbReference type="GO" id="GO:1903908">
    <property type="term" value="P:positive regulation of plasma membrane raft polarization"/>
    <property type="evidence" value="ECO:0007669"/>
    <property type="project" value="UniProtKB-UniRule"/>
</dbReference>
<feature type="region of interest" description="CD4-binding loop" evidence="32">
    <location>
        <begin position="369"/>
        <end position="379"/>
    </location>
</feature>
<dbReference type="SUPFAM" id="SSF56502">
    <property type="entry name" value="gp120 core"/>
    <property type="match status" value="2"/>
</dbReference>
<dbReference type="InterPro" id="IPR000777">
    <property type="entry name" value="HIV1_Gp120"/>
</dbReference>
<dbReference type="InterPro" id="IPR037527">
    <property type="entry name" value="Gp160"/>
</dbReference>
<dbReference type="GO" id="GO:0020002">
    <property type="term" value="C:host cell plasma membrane"/>
    <property type="evidence" value="ECO:0007669"/>
    <property type="project" value="UniProtKB-SubCell"/>
</dbReference>
<comment type="subunit">
    <text evidence="32">The mature envelope protein (Env) consists of a homotrimer of non-covalently associated gp120-gp41 heterodimers. The resulting complex protrudes from the virus surface as a spike. There seems to be as few as 10 spikes on the average virion. Surface protein gp120 interacts with host CD4, CCR5 and CXCR4. Gp120 also interacts with the C-type lectins CD209/DC-SIGN and CLEC4M/DC-SIGNR (collectively referred to as DC-SIGN(R)). Gp120 and gp41 interact with GalCer. Gp120 interacts with host ITGA4/ITGB7 complex; on CD4+ T-cells, this interaction results in rapid activation of integrin ITGAL/LFA-1, which facilitates efficient cell-to-cell spreading of HIV-1. Gp120 interacts with cell-associated heparan sulfate; this interaction increases virus infectivity on permissive cells and may be involved in infection of CD4- cells.</text>
</comment>
<dbReference type="GO" id="GO:0019062">
    <property type="term" value="P:virion attachment to host cell"/>
    <property type="evidence" value="ECO:0007669"/>
    <property type="project" value="UniProtKB-UniRule"/>
</dbReference>
<feature type="site" description="Cleavage; by host furin" evidence="32">
    <location>
        <begin position="511"/>
        <end position="512"/>
    </location>
</feature>
<dbReference type="GO" id="GO:0044175">
    <property type="term" value="C:host cell endosome membrane"/>
    <property type="evidence" value="ECO:0007669"/>
    <property type="project" value="UniProtKB-SubCell"/>
</dbReference>
<evidence type="ECO:0000256" key="7">
    <source>
        <dbReference type="ARBA" id="ARBA00022506"/>
    </source>
</evidence>
<comment type="domain">
    <text evidence="32">Some of the most genetically diverse regions of the viral genome are present in Env. They are called variable regions 1 through 5 (V1 through V5). Coreceptor usage of gp120 is determined mainly by the primary structure of the third variable region (V3) in the outer domain of gp120. The sequence of V3 determines which coreceptor, CCR5 and/or CXCR4 (corresponding to R5/macrophage, X4/T cell and R5X4/T cell and macrophage tropism), is used to trigger the fusion potential of the Env complex, and hence which cells the virus can infect. Binding to CCR5 involves a region adjacent in addition to V3.</text>
</comment>
<dbReference type="Gene3D" id="1.10.287.210">
    <property type="match status" value="1"/>
</dbReference>
<dbReference type="HAMAP" id="MF_04083">
    <property type="entry name" value="HIV_ENV"/>
    <property type="match status" value="1"/>
</dbReference>
<keyword evidence="27 32" id="KW-1015">Disulfide bond</keyword>
<feature type="region of interest" description="Disordered" evidence="34">
    <location>
        <begin position="454"/>
        <end position="474"/>
    </location>
</feature>
<dbReference type="InterPro" id="IPR036377">
    <property type="entry name" value="Gp120_core_sf"/>
</dbReference>
<evidence type="ECO:0000256" key="8">
    <source>
        <dbReference type="ARBA" id="ARBA00022510"/>
    </source>
</evidence>
<evidence type="ECO:0000256" key="21">
    <source>
        <dbReference type="ARBA" id="ARBA00022890"/>
    </source>
</evidence>
<evidence type="ECO:0000256" key="33">
    <source>
        <dbReference type="RuleBase" id="RU363095"/>
    </source>
</evidence>
<feature type="chain" id="PRO_5023430202" description="Transmembrane protein gp41" evidence="32">
    <location>
        <begin position="512"/>
        <end position="852"/>
    </location>
</feature>
<evidence type="ECO:0000256" key="1">
    <source>
        <dbReference type="ARBA" id="ARBA00004402"/>
    </source>
</evidence>
<evidence type="ECO:0000256" key="9">
    <source>
        <dbReference type="ARBA" id="ARBA00022511"/>
    </source>
</evidence>
<keyword evidence="11 32" id="KW-0945">Host-virus interaction</keyword>
<keyword evidence="20 32" id="KW-0261">Viral envelope protein</keyword>
<feature type="region of interest" description="MPER; binding to GalCer" evidence="32">
    <location>
        <begin position="662"/>
        <end position="683"/>
    </location>
</feature>
<dbReference type="GO" id="GO:0005198">
    <property type="term" value="F:structural molecule activity"/>
    <property type="evidence" value="ECO:0007669"/>
    <property type="project" value="UniProtKB-UniRule"/>
</dbReference>
<dbReference type="GO" id="GO:0039654">
    <property type="term" value="P:fusion of virus membrane with host endosome membrane"/>
    <property type="evidence" value="ECO:0007669"/>
    <property type="project" value="UniProtKB-UniRule"/>
</dbReference>
<keyword evidence="25 32" id="KW-0472">Membrane</keyword>
<comment type="function">
    <text evidence="32">Transmembrane protein gp41: Acts as a class I viral fusion protein. Under the current model, the protein has at least 3 conformational states: pre-fusion native state, pre-hairpin intermediate state, and post-fusion hairpin state. During fusion of viral and target intracellular membranes, the coiled coil regions (heptad repeats) assume a trimer-of-hairpins structure, positioning the fusion peptide in close proximity to the C-terminal region of the ectodomain. The formation of this structure appears to drive apposition and subsequent fusion of viral and target cell membranes. Complete fusion occurs in host cell endosomes and is dynamin-dependent, however some lipid transfer might occur at the plasma membrane. The virus undergoes clathrin-dependent internalization long before endosomal fusion, thus minimizing the surface exposure of conserved viral epitopes during fusion and reducing the efficacy of inhibitors targeting these epitopes. Membranes fusion leads to delivery of the nucleocapsid into the cytoplasm.</text>
</comment>
<keyword evidence="23 32" id="KW-1039">Host endosome</keyword>
<sequence>MRVRGTQMNWQHLWKWGTLILGLAIICSASNQLWVTVYYGVPAWEDAKTVLFCASDAKAYSTEKHNVWATHACVPTDPNPQEIQLTNVTENFNMWKNNMVDQMHEDIISLWDESLKPCVKLTPLCVTLNCTSNITIYSNITDTKGSKNSSLEELGMTNCTFKTTTEVRDKEKEEYALFYKLDVVQIGNENKNSTYNTYRLINCNVSTIKQACPKVSFEPIPIHYCAPAGFAILKCRDKDFNGTGPCRNVSTVQCTHGIKPVVSTQLLLNGSLAEEDIIIRSENISNNAKTIIVQFNKSVEINCTRPGNNTRKSIHFTPGQAFHTTGAIIGDIRRAHCTVNKTQWKDMLQKVKTKLGKTFTNKTITFDSPAGGDLEITTHSFNCRGEFFYCNTSNLFNSNITENDTTNSNDNITLPCRIKQIVRMWQRVGQAMYAPPIAGNITCRSNITGILLTRDGNGGNDTNSNETFRPGGGDMRDNWRSELYNYKVVKIKPLGVAPTHARRRVVGREKRAVGLGALLLGFLGTAGSTMGAASITLTVQARQLLSGIVQQQSNLLQAIEAQQHLLQLTVWGIKQLQARVLAVERYLRDQQLLGIWGCSGKLICTTNVPWNTSWSNKSYTDIWDNMTWIQWDREINNYTQIIYNLIEASQIQQEKNEQDLLALDKWASLWNWFDISNWLWYIRLFVMIVGGLIGLRIVFAVLSIVNRVRQGYSPLSLQTLIPTSAGADRPEGIEEGGGEQGRNRSTRLVNGFLALAWDDLRSLCLFSYHRLRDLVWIVTTLGHRGWEILKYLGNLLCYWGQELKNNAISLLDTTAIAVANWTDRAIEIVQRIFRAFLNVPRRIRQGFERALL</sequence>
<evidence type="ECO:0000256" key="28">
    <source>
        <dbReference type="ARBA" id="ARBA00023180"/>
    </source>
</evidence>
<evidence type="ECO:0000256" key="13">
    <source>
        <dbReference type="ARBA" id="ARBA00022685"/>
    </source>
</evidence>
<evidence type="ECO:0000256" key="10">
    <source>
        <dbReference type="ARBA" id="ARBA00022570"/>
    </source>
</evidence>
<comment type="miscellaneous">
    <text evidence="32">Inhibitors targeting HIV-1 viral envelope proteins are used as antiretroviral drugs. Attachment of virions to the cell surface via non-specific interactions and CD4 binding can be blocked by inhibitors that include cyanovirin-N, cyclotriazadisulfonamide analogs, PRO 2000, TNX 355 and PRO 542. In addition, BMS 806 can block CD4-induced conformational changes. Env interactions with the coreceptor molecules can be targeted by CCR5 antagonists including SCH-D, maraviroc (UK 427857) and aplaviroc (GW 873140), and the CXCR4 antagonist AMD 070. Fusion of viral and cellular membranes can be inhibited by peptides such as enfuvirtide and tifuvirtide (T 1249). Resistance to inhibitors associated with mutations in Env are observed. Most of the time, single mutations confer only a modest reduction in drug susceptibility. Combination of several mutations is usually required to develop a high-level drug resistance.</text>
</comment>
<comment type="domain">
    <text evidence="32">The YXXL motif is involved in determining the exact site of viral release at the surface of infected mononuclear cells and promotes endocytosis. YXXL and di-leucine endocytosis motifs interact directly or indirectly with the clathrin adapter complexes, opperate independently, and their activities are not additive.</text>
</comment>
<keyword evidence="26 32" id="KW-0564">Palmitate</keyword>
<accession>A0A0U3VAT7</accession>
<evidence type="ECO:0000256" key="22">
    <source>
        <dbReference type="ARBA" id="ARBA00022989"/>
    </source>
</evidence>
<organismHost>
    <name type="scientific">Homo sapiens</name>
    <name type="common">Human</name>
    <dbReference type="NCBI Taxonomy" id="9606"/>
</organismHost>
<evidence type="ECO:0000259" key="36">
    <source>
        <dbReference type="Pfam" id="PF00517"/>
    </source>
</evidence>
<evidence type="ECO:0000256" key="6">
    <source>
        <dbReference type="ARBA" id="ARBA00004650"/>
    </source>
</evidence>
<evidence type="ECO:0000256" key="11">
    <source>
        <dbReference type="ARBA" id="ARBA00022581"/>
    </source>
</evidence>
<keyword evidence="10 32" id="KW-1165">Clathrin-mediated endocytosis of virus by host</keyword>
<evidence type="ECO:0000313" key="38">
    <source>
        <dbReference type="Proteomes" id="UP000103963"/>
    </source>
</evidence>
<comment type="PTM">
    <text evidence="32">Palmitoylation of the transmembrane protein and of Env polyprotein (prior to its proteolytic cleavage) is essential for their association with host cell membrane lipid rafts. Palmitoylation is therefore required for envelope trafficking to classical lipid rafts, but not for viral replication.</text>
</comment>
<dbReference type="CDD" id="cd09909">
    <property type="entry name" value="HIV-1-like_HR1-HR2"/>
    <property type="match status" value="1"/>
</dbReference>
<keyword evidence="17 32" id="KW-1161">Viral attachment to host cell</keyword>
<keyword evidence="7 32" id="KW-1168">Fusion of virus membrane with host membrane</keyword>
<evidence type="ECO:0000256" key="12">
    <source>
        <dbReference type="ARBA" id="ARBA00022595"/>
    </source>
</evidence>
<feature type="short sequence motif" description="Di-leucine internalization motif" evidence="32">
    <location>
        <begin position="851"/>
        <end position="852"/>
    </location>
</feature>
<keyword evidence="8 32" id="KW-1170">Fusion of virus membrane with host endosomal membrane</keyword>
<keyword evidence="18 32" id="KW-0946">Virion</keyword>
<evidence type="ECO:0000256" key="17">
    <source>
        <dbReference type="ARBA" id="ARBA00022804"/>
    </source>
</evidence>
<dbReference type="InterPro" id="IPR000328">
    <property type="entry name" value="GP41-like"/>
</dbReference>
<evidence type="ECO:0000256" key="31">
    <source>
        <dbReference type="ARBA" id="ARBA00023296"/>
    </source>
</evidence>
<gene>
    <name evidence="32" type="primary">env</name>
</gene>
<evidence type="ECO:0000256" key="4">
    <source>
        <dbReference type="ARBA" id="ARBA00004563"/>
    </source>
</evidence>
<dbReference type="GO" id="GO:0019064">
    <property type="term" value="P:fusion of virus membrane with host plasma membrane"/>
    <property type="evidence" value="ECO:0007669"/>
    <property type="project" value="UniProtKB-UniRule"/>
</dbReference>
<dbReference type="FunFam" id="2.170.40.20:FF:000004">
    <property type="entry name" value="Envelope glycoprotein gp160"/>
    <property type="match status" value="1"/>
</dbReference>
<dbReference type="Pfam" id="PF00517">
    <property type="entry name" value="GP41"/>
    <property type="match status" value="1"/>
</dbReference>
<evidence type="ECO:0000256" key="2">
    <source>
        <dbReference type="ARBA" id="ARBA00004433"/>
    </source>
</evidence>
<organism evidence="37 38">
    <name type="scientific">Human immunodeficiency virus type 1</name>
    <name type="common">HIV-1</name>
    <dbReference type="NCBI Taxonomy" id="11676"/>
    <lineage>
        <taxon>Viruses</taxon>
        <taxon>Riboviria</taxon>
        <taxon>Pararnavirae</taxon>
        <taxon>Artverviricota</taxon>
        <taxon>Revtraviricetes</taxon>
        <taxon>Ortervirales</taxon>
        <taxon>Retroviridae</taxon>
        <taxon>Orthoretrovirinae</taxon>
        <taxon>Lentivirus</taxon>
        <taxon>Lentivirus humimdef1</taxon>
    </lineage>
</organism>
<evidence type="ECO:0000256" key="25">
    <source>
        <dbReference type="ARBA" id="ARBA00023136"/>
    </source>
</evidence>
<keyword evidence="14 32" id="KW-0812">Transmembrane</keyword>
<feature type="domain" description="Human immunodeficiency virus 1 envelope glycoprotein Gp120" evidence="35">
    <location>
        <begin position="33"/>
        <end position="511"/>
    </location>
</feature>
<keyword evidence="9 32" id="KW-1032">Host cell membrane</keyword>
<evidence type="ECO:0000256" key="19">
    <source>
        <dbReference type="ARBA" id="ARBA00022870"/>
    </source>
</evidence>
<dbReference type="SUPFAM" id="SSF58069">
    <property type="entry name" value="Virus ectodomain"/>
    <property type="match status" value="1"/>
</dbReference>
<keyword evidence="31 32" id="KW-1160">Virus entry into host cell</keyword>
<dbReference type="GO" id="GO:0075512">
    <property type="term" value="P:clathrin-dependent endocytosis of virus by host cell"/>
    <property type="evidence" value="ECO:0007669"/>
    <property type="project" value="UniProtKB-UniRule"/>
</dbReference>
<evidence type="ECO:0000256" key="18">
    <source>
        <dbReference type="ARBA" id="ARBA00022844"/>
    </source>
</evidence>
<feature type="disulfide bond" evidence="32">
    <location>
        <begin position="598"/>
        <end position="604"/>
    </location>
</feature>
<keyword evidence="15 32" id="KW-0053">Apoptosis</keyword>
<dbReference type="FunFam" id="1.20.5.490:FF:000001">
    <property type="entry name" value="Envelope glycoprotein gp160"/>
    <property type="match status" value="1"/>
</dbReference>
<comment type="function">
    <text evidence="32">Envelope glycoprotein gp160: Oligomerizes in the host endoplasmic reticulum into predominantly trimers. In a second time, gp160 transits in the host Golgi, where glycosylation is completed. The precursor is then proteolytically cleaved in the trans-Golgi and thereby activated by cellular furin or furin-like proteases to produce gp120 and gp41.</text>
</comment>
<comment type="miscellaneous">
    <text evidence="32">HIV-1 lineages are divided in three main groups, M (for Major), O (for Outlier), and N (for New, or Non-M, Non-O). The vast majority of strains found worldwide belong to the group M. Group O seems to be endemic to and largely confined to Cameroon and neighboring countries in West Central Africa, where these viruses represent a small minority of HIV-1 strains. The group N is represented by a limited number of isolates from Cameroonian persons. The group M is further subdivided in 9 clades or subtypes (A to D, F to H, J and K).</text>
</comment>
<comment type="subcellular location">
    <subcellularLocation>
        <location evidence="3">Host cell membrane</location>
        <topology evidence="3">Peripheral membrane protein</topology>
    </subcellularLocation>
    <subcellularLocation>
        <location evidence="1">Host cell membrane</location>
        <topology evidence="1">Single-pass type I membrane protein</topology>
    </subcellularLocation>
    <subcellularLocation>
        <location evidence="2">Host endosome membrane</location>
        <topology evidence="2">Peripheral membrane protein</topology>
    </subcellularLocation>
    <subcellularLocation>
        <location evidence="5">Host endosome membrane</location>
        <topology evidence="5">Single-pass type I membrane protein</topology>
    </subcellularLocation>
    <subcellularLocation>
        <location evidence="6">Virion membrane</location>
        <topology evidence="6">Peripheral membrane protein</topology>
    </subcellularLocation>
    <subcellularLocation>
        <location evidence="4">Virion membrane</location>
        <topology evidence="4">Single-pass type I membrane protein</topology>
    </subcellularLocation>
</comment>
<dbReference type="EMBL" id="KU168269">
    <property type="protein sequence ID" value="ALX35213.1"/>
    <property type="molecule type" value="Genomic_RNA"/>
</dbReference>
<keyword evidence="12 32" id="KW-1162">Viral penetration into host cytoplasm</keyword>
<proteinExistence type="inferred from homology"/>
<dbReference type="GO" id="GO:0052031">
    <property type="term" value="P:symbiont-mediated perturbation of host defense response"/>
    <property type="evidence" value="ECO:0007669"/>
    <property type="project" value="UniProtKB-UniRule"/>
</dbReference>
<protein>
    <recommendedName>
        <fullName evidence="32">Envelope glycoprotein gp160</fullName>
    </recommendedName>
    <alternativeName>
        <fullName evidence="32">Env polyprotein</fullName>
    </alternativeName>
    <component>
        <recommendedName>
            <fullName evidence="32">Surface protein gp120</fullName>
            <shortName evidence="32">SU</shortName>
        </recommendedName>
        <alternativeName>
            <fullName evidence="32">Glycoprotein 120</fullName>
            <shortName evidence="32">gp120</shortName>
        </alternativeName>
    </component>
    <component>
        <recommendedName>
            <fullName evidence="32">Transmembrane protein gp41</fullName>
            <shortName evidence="32">TM</shortName>
        </recommendedName>
        <alternativeName>
            <fullName evidence="32">Glycoprotein 41</fullName>
            <shortName evidence="32">gp41</shortName>
        </alternativeName>
    </component>
</protein>
<evidence type="ECO:0000256" key="15">
    <source>
        <dbReference type="ARBA" id="ARBA00022703"/>
    </source>
</evidence>
<evidence type="ECO:0000256" key="32">
    <source>
        <dbReference type="HAMAP-Rule" id="MF_04083"/>
    </source>
</evidence>
<evidence type="ECO:0000256" key="20">
    <source>
        <dbReference type="ARBA" id="ARBA00022879"/>
    </source>
</evidence>
<feature type="domain" description="Retroviral envelope protein GP41-like" evidence="36">
    <location>
        <begin position="530"/>
        <end position="720"/>
    </location>
</feature>
<evidence type="ECO:0000313" key="37">
    <source>
        <dbReference type="EMBL" id="ALX35213.1"/>
    </source>
</evidence>
<keyword evidence="28 32" id="KW-0325">Glycoprotein</keyword>
<keyword evidence="29 32" id="KW-0899">Viral immunoevasion</keyword>
<keyword evidence="19 32" id="KW-1043">Host membrane</keyword>
<comment type="subcellular location">
    <molecule>Surface protein gp120</molecule>
    <subcellularLocation>
        <location evidence="32">Virion membrane</location>
        <topology evidence="32">Peripheral membrane protein</topology>
    </subcellularLocation>
    <subcellularLocation>
        <location evidence="32">Host cell membrane</location>
        <topology evidence="32">Peripheral membrane protein</topology>
    </subcellularLocation>
    <subcellularLocation>
        <location evidence="32">Host endosome membrane</location>
        <topology evidence="32">Single-pass type I membrane protein</topology>
    </subcellularLocation>
    <text evidence="32">The surface protein is not anchored to the viral envelope, but associates with the extravirion surface through its binding to TM. It is probably concentrated at the site of budding and incorporated into the virions possibly by contacts between the cytoplasmic tail of Env and the N-terminus of Gag.</text>
</comment>
<feature type="disulfide bond" evidence="32">
    <location>
        <begin position="53"/>
        <end position="73"/>
    </location>
</feature>
<evidence type="ECO:0000259" key="35">
    <source>
        <dbReference type="Pfam" id="PF00516"/>
    </source>
</evidence>
<feature type="chain" id="PRO_5023430203" description="Envelope glycoprotein gp160" evidence="32">
    <location>
        <begin position="32"/>
        <end position="852"/>
    </location>
</feature>
<comment type="domain">
    <text evidence="32">The CD4-binding region is targeted by the antibody b12.</text>
</comment>
<evidence type="ECO:0000256" key="3">
    <source>
        <dbReference type="ARBA" id="ARBA00004505"/>
    </source>
</evidence>
<feature type="transmembrane region" description="Helical" evidence="33">
    <location>
        <begin position="20"/>
        <end position="41"/>
    </location>
</feature>
<feature type="transmembrane region" description="Helical" evidence="33">
    <location>
        <begin position="678"/>
        <end position="705"/>
    </location>
</feature>
<dbReference type="Proteomes" id="UP000103963">
    <property type="component" value="Genome"/>
</dbReference>
<evidence type="ECO:0000256" key="29">
    <source>
        <dbReference type="ARBA" id="ARBA00023280"/>
    </source>
</evidence>
<evidence type="ECO:0000256" key="27">
    <source>
        <dbReference type="ARBA" id="ARBA00023157"/>
    </source>
</evidence>
<dbReference type="Gene3D" id="1.20.5.490">
    <property type="entry name" value="Single helix bin"/>
    <property type="match status" value="1"/>
</dbReference>
<feature type="disulfide bond" evidence="32">
    <location>
        <begin position="235"/>
        <end position="246"/>
    </location>
</feature>
<feature type="lipid moiety-binding region" description="S-palmitoyl cysteine; by host" evidence="32">
    <location>
        <position position="764"/>
    </location>
</feature>
<evidence type="ECO:0000256" key="5">
    <source>
        <dbReference type="ARBA" id="ARBA00004578"/>
    </source>
</evidence>
<keyword evidence="24 32" id="KW-0175">Coiled coil</keyword>
<comment type="caution">
    <text evidence="32 33">Lacks conserved residue(s) required for the propagation of feature annotation.</text>
</comment>
<dbReference type="FunFam" id="2.170.40.20:FF:000003">
    <property type="entry name" value="Envelope glycoprotein gp160"/>
    <property type="match status" value="1"/>
</dbReference>
<comment type="PTM">
    <text evidence="32">Specific enzymatic cleavages in vivo yield mature proteins. Envelope glycoproteins are synthesized as a inactive precursor that is heavily N-glycosylated and processed likely by host cell furin in the Golgi to yield the mature SU and TM proteins. The cleavage site between SU and TM requires the minimal sequence [KR]-X-[KR]-R. About 2 of the 9 disulfide bonds of gp41 are reduced by P4HB/PDI, following binding to CD4 receptor.</text>
</comment>
<keyword evidence="21 32" id="KW-1164">Virus endocytosis by host</keyword>
<comment type="PTM">
    <text evidence="32">Highly glycosylated by host. The high number of glycan on the protein is reffered to as 'glycan shield' because it contributes to hide protein sequence from adaptive immune system.</text>
</comment>
<dbReference type="Gene3D" id="2.170.40.20">
    <property type="entry name" value="Human immunodeficiency virus 1, Gp160, envelope glycoprotein"/>
    <property type="match status" value="2"/>
</dbReference>